<dbReference type="SUPFAM" id="SSF50129">
    <property type="entry name" value="GroES-like"/>
    <property type="match status" value="1"/>
</dbReference>
<protein>
    <submittedName>
        <fullName evidence="3">NADP-dependent oxidoreductase</fullName>
    </submittedName>
</protein>
<proteinExistence type="predicted"/>
<dbReference type="InterPro" id="IPR013154">
    <property type="entry name" value="ADH-like_N"/>
</dbReference>
<dbReference type="RefSeq" id="WP_135067854.1">
    <property type="nucleotide sequence ID" value="NZ_CP038266.1"/>
</dbReference>
<dbReference type="Pfam" id="PF00107">
    <property type="entry name" value="ADH_zinc_N"/>
    <property type="match status" value="1"/>
</dbReference>
<dbReference type="CDD" id="cd05289">
    <property type="entry name" value="MDR_like_2"/>
    <property type="match status" value="1"/>
</dbReference>
<evidence type="ECO:0000256" key="1">
    <source>
        <dbReference type="ARBA" id="ARBA00022857"/>
    </source>
</evidence>
<feature type="domain" description="Enoyl reductase (ER)" evidence="2">
    <location>
        <begin position="11"/>
        <end position="311"/>
    </location>
</feature>
<name>A0ABX5SVW3_9MICO</name>
<keyword evidence="4" id="KW-1185">Reference proteome</keyword>
<evidence type="ECO:0000313" key="4">
    <source>
        <dbReference type="Proteomes" id="UP000295748"/>
    </source>
</evidence>
<reference evidence="3 4" key="1">
    <citation type="submission" date="2019-03" db="EMBL/GenBank/DDBJ databases">
        <authorList>
            <person name="Dong K."/>
        </authorList>
    </citation>
    <scope>NUCLEOTIDE SEQUENCE [LARGE SCALE GENOMIC DNA]</scope>
    <source>
        <strain evidence="4">dk512</strain>
    </source>
</reference>
<dbReference type="Proteomes" id="UP000295748">
    <property type="component" value="Chromosome"/>
</dbReference>
<sequence length="313" mass="32201">MPHAVVYTEFGAPEVLRMVEIPSGRPGPGQLRIRVEAAGVNPVDAKLRSGRRASPPIHEPRRTGADGAGVVVEVGPEVDGFRPGLPVAVFDTLGTYADEIIVPAPSVVPRPPSVSAAQAAALGVPAGTAYQSLRSLRVGPGDTLLVHGGSGAVGRAAVQYAVLWGARVIATSSDRRAPGVRELGATTVPYGEGLTDRVRDAAPEGITAALDCVGTDEAVQTPLELVADRSRIVTLVRGADADELGIRAFRGGSPRPLTAQEAAWRREAIPVTLGLVAAGAFSVELGPALPLSDAPDAQRMVAEGTDGKIVLLP</sequence>
<dbReference type="Gene3D" id="3.40.50.720">
    <property type="entry name" value="NAD(P)-binding Rossmann-like Domain"/>
    <property type="match status" value="1"/>
</dbReference>
<keyword evidence="1" id="KW-0521">NADP</keyword>
<evidence type="ECO:0000259" key="2">
    <source>
        <dbReference type="SMART" id="SM00829"/>
    </source>
</evidence>
<gene>
    <name evidence="3" type="ORF">E4K62_12345</name>
</gene>
<dbReference type="PANTHER" id="PTHR44154">
    <property type="entry name" value="QUINONE OXIDOREDUCTASE"/>
    <property type="match status" value="1"/>
</dbReference>
<evidence type="ECO:0000313" key="3">
    <source>
        <dbReference type="EMBL" id="QBR89397.1"/>
    </source>
</evidence>
<dbReference type="InterPro" id="IPR013149">
    <property type="entry name" value="ADH-like_C"/>
</dbReference>
<dbReference type="InterPro" id="IPR011032">
    <property type="entry name" value="GroES-like_sf"/>
</dbReference>
<dbReference type="InterPro" id="IPR051603">
    <property type="entry name" value="Zinc-ADH_QOR/CCCR"/>
</dbReference>
<dbReference type="PANTHER" id="PTHR44154:SF1">
    <property type="entry name" value="QUINONE OXIDOREDUCTASE"/>
    <property type="match status" value="1"/>
</dbReference>
<accession>A0ABX5SVW3</accession>
<organism evidence="3 4">
    <name type="scientific">Microbacterium wangchenii</name>
    <dbReference type="NCBI Taxonomy" id="2541726"/>
    <lineage>
        <taxon>Bacteria</taxon>
        <taxon>Bacillati</taxon>
        <taxon>Actinomycetota</taxon>
        <taxon>Actinomycetes</taxon>
        <taxon>Micrococcales</taxon>
        <taxon>Microbacteriaceae</taxon>
        <taxon>Microbacterium</taxon>
    </lineage>
</organism>
<dbReference type="SUPFAM" id="SSF51735">
    <property type="entry name" value="NAD(P)-binding Rossmann-fold domains"/>
    <property type="match status" value="1"/>
</dbReference>
<dbReference type="Gene3D" id="3.90.180.10">
    <property type="entry name" value="Medium-chain alcohol dehydrogenases, catalytic domain"/>
    <property type="match status" value="1"/>
</dbReference>
<dbReference type="SMART" id="SM00829">
    <property type="entry name" value="PKS_ER"/>
    <property type="match status" value="1"/>
</dbReference>
<dbReference type="InterPro" id="IPR020843">
    <property type="entry name" value="ER"/>
</dbReference>
<dbReference type="InterPro" id="IPR036291">
    <property type="entry name" value="NAD(P)-bd_dom_sf"/>
</dbReference>
<dbReference type="Pfam" id="PF08240">
    <property type="entry name" value="ADH_N"/>
    <property type="match status" value="1"/>
</dbReference>
<dbReference type="EMBL" id="CP038266">
    <property type="protein sequence ID" value="QBR89397.1"/>
    <property type="molecule type" value="Genomic_DNA"/>
</dbReference>